<organism evidence="1 2">
    <name type="scientific">Enterobacter hormaechei</name>
    <dbReference type="NCBI Taxonomy" id="158836"/>
    <lineage>
        <taxon>Bacteria</taxon>
        <taxon>Pseudomonadati</taxon>
        <taxon>Pseudomonadota</taxon>
        <taxon>Gammaproteobacteria</taxon>
        <taxon>Enterobacterales</taxon>
        <taxon>Enterobacteriaceae</taxon>
        <taxon>Enterobacter</taxon>
        <taxon>Enterobacter cloacae complex</taxon>
    </lineage>
</organism>
<sequence>MQTVGDGNDQQAVTYPLWISWKTHGKKCCRDGNDQVNSVLAVLIEELSLPIGEKPVNLIEHGVDDVFFYDEESQKWLEIPPKWLIKA</sequence>
<gene>
    <name evidence="1" type="ORF">EIN43_22065</name>
</gene>
<dbReference type="EMBL" id="CP041054">
    <property type="protein sequence ID" value="QDE47659.1"/>
    <property type="molecule type" value="Genomic_DNA"/>
</dbReference>
<reference evidence="1 2" key="1">
    <citation type="submission" date="2019-06" db="EMBL/GenBank/DDBJ databases">
        <title>Whole genome sequencing of XDR Enterobacter.</title>
        <authorList>
            <person name="Gnana Soundari P."/>
            <person name="Vijayakumar R."/>
            <person name="Krishnan P."/>
        </authorList>
    </citation>
    <scope>NUCLEOTIDE SEQUENCE [LARGE SCALE GENOMIC DNA]</scope>
    <source>
        <strain evidence="1 2">C126</strain>
    </source>
</reference>
<dbReference type="AlphaFoldDB" id="A0A4Y5ZTJ9"/>
<dbReference type="Proteomes" id="UP000318237">
    <property type="component" value="Chromosome"/>
</dbReference>
<evidence type="ECO:0000313" key="2">
    <source>
        <dbReference type="Proteomes" id="UP000318237"/>
    </source>
</evidence>
<evidence type="ECO:0000313" key="1">
    <source>
        <dbReference type="EMBL" id="QDE47659.1"/>
    </source>
</evidence>
<proteinExistence type="predicted"/>
<accession>A0A4Y5ZTJ9</accession>
<protein>
    <submittedName>
        <fullName evidence="1">Uncharacterized protein</fullName>
    </submittedName>
</protein>
<name>A0A4Y5ZTJ9_9ENTR</name>